<dbReference type="OrthoDB" id="4428158at2"/>
<dbReference type="EMBL" id="CP009245">
    <property type="protein sequence ID" value="APT83748.1"/>
    <property type="molecule type" value="Genomic_DNA"/>
</dbReference>
<evidence type="ECO:0000313" key="1">
    <source>
        <dbReference type="EMBL" id="APT83748.1"/>
    </source>
</evidence>
<accession>A0A1L7CD31</accession>
<keyword evidence="2" id="KW-1185">Reference proteome</keyword>
<dbReference type="Proteomes" id="UP000185478">
    <property type="component" value="Chromosome"/>
</dbReference>
<gene>
    <name evidence="1" type="ORF">CAQU_00040</name>
</gene>
<organism evidence="1 2">
    <name type="scientific">Corynebacterium aquilae DSM 44791</name>
    <dbReference type="NCBI Taxonomy" id="1431546"/>
    <lineage>
        <taxon>Bacteria</taxon>
        <taxon>Bacillati</taxon>
        <taxon>Actinomycetota</taxon>
        <taxon>Actinomycetes</taxon>
        <taxon>Mycobacteriales</taxon>
        <taxon>Corynebacteriaceae</taxon>
        <taxon>Corynebacterium</taxon>
    </lineage>
</organism>
<protein>
    <submittedName>
        <fullName evidence="1">Uncharacterized protein</fullName>
    </submittedName>
</protein>
<name>A0A1L7CD31_9CORY</name>
<reference evidence="1 2" key="1">
    <citation type="submission" date="2014-08" db="EMBL/GenBank/DDBJ databases">
        <title>Complete genome sequence of Corynebacterium aquilae S-613T(T) (=DSM 44791(T)), isolated from the choana of a healthy golden eagle.</title>
        <authorList>
            <person name="Ruckert C."/>
            <person name="Albersmeier A."/>
            <person name="Winkler A."/>
            <person name="Kalinowski J."/>
        </authorList>
    </citation>
    <scope>NUCLEOTIDE SEQUENCE [LARGE SCALE GENOMIC DNA]</scope>
    <source>
        <strain evidence="1 2">S-613</strain>
    </source>
</reference>
<sequence length="89" mass="9414">MKALSPEQVLLIADEVCEATGAQVVDFSGVAALAAATHAKIHGVDVWEGFTHPEAHLEHLAGRIAPLSRDNATFAAVLAATWRDIQGQE</sequence>
<dbReference type="AlphaFoldDB" id="A0A1L7CD31"/>
<evidence type="ECO:0000313" key="2">
    <source>
        <dbReference type="Proteomes" id="UP000185478"/>
    </source>
</evidence>
<proteinExistence type="predicted"/>
<dbReference type="KEGG" id="caqu:CAQU_00040"/>